<keyword evidence="2" id="KW-1185">Reference proteome</keyword>
<dbReference type="InterPro" id="IPR043519">
    <property type="entry name" value="NT_sf"/>
</dbReference>
<dbReference type="Gene3D" id="3.30.460.10">
    <property type="entry name" value="Beta Polymerase, domain 2"/>
    <property type="match status" value="1"/>
</dbReference>
<protein>
    <submittedName>
        <fullName evidence="1">Nucleotidyltransferase domain-containing protein</fullName>
        <ecNumber evidence="1">2.7.7.-</ecNumber>
    </submittedName>
</protein>
<accession>A0ABV5AGN0</accession>
<dbReference type="RefSeq" id="WP_275472969.1">
    <property type="nucleotide sequence ID" value="NZ_CP162940.1"/>
</dbReference>
<gene>
    <name evidence="1" type="ORF">KKP3000_000154</name>
</gene>
<evidence type="ECO:0000313" key="2">
    <source>
        <dbReference type="Proteomes" id="UP001579974"/>
    </source>
</evidence>
<keyword evidence="1" id="KW-0808">Transferase</keyword>
<evidence type="ECO:0000313" key="1">
    <source>
        <dbReference type="EMBL" id="MFB5191382.1"/>
    </source>
</evidence>
<reference evidence="1 2" key="1">
    <citation type="journal article" date="2024" name="Int. J. Mol. Sci.">
        <title>Exploration of Alicyclobacillus spp. Genome in Search of Antibiotic Resistance.</title>
        <authorList>
            <person name="Bucka-Kolendo J."/>
            <person name="Kiousi D.E."/>
            <person name="Dekowska A."/>
            <person name="Mikolajczuk-Szczyrba A."/>
            <person name="Karadedos D.M."/>
            <person name="Michael P."/>
            <person name="Galanis A."/>
            <person name="Sokolowska B."/>
        </authorList>
    </citation>
    <scope>NUCLEOTIDE SEQUENCE [LARGE SCALE GENOMIC DNA]</scope>
    <source>
        <strain evidence="1 2">KKP 3000</strain>
    </source>
</reference>
<dbReference type="EC" id="2.7.7.-" evidence="1"/>
<dbReference type="EMBL" id="JBDXSU010000011">
    <property type="protein sequence ID" value="MFB5191382.1"/>
    <property type="molecule type" value="Genomic_DNA"/>
</dbReference>
<keyword evidence="1" id="KW-0548">Nucleotidyltransferase</keyword>
<proteinExistence type="predicted"/>
<sequence>MGVRVEGEPPYPTTKEELDNYCSNFIQSLRSHLGNRLISVHLCGSWARREAHPPESDTDLMVVIDKVDEHTSNALRQVWKDTDIGCANVVDLVEIKAEPTELMAMMSDCHTVLFGSDPFPMPSKERYAQNLADVASTIGLNARCQDYYNWESSERSTSNLKYLNGKVLKWALRNLVAMRTGNMPVTYRDLKEQLKDTDEGELLNWTENVSDDDYATTEKRLAIARRFSLFAEKWLKESASARSSAN</sequence>
<name>A0ABV5AGN0_9BACL</name>
<dbReference type="GO" id="GO:0016779">
    <property type="term" value="F:nucleotidyltransferase activity"/>
    <property type="evidence" value="ECO:0007669"/>
    <property type="project" value="UniProtKB-KW"/>
</dbReference>
<organism evidence="1 2">
    <name type="scientific">Alicyclobacillus fastidiosus</name>
    <dbReference type="NCBI Taxonomy" id="392011"/>
    <lineage>
        <taxon>Bacteria</taxon>
        <taxon>Bacillati</taxon>
        <taxon>Bacillota</taxon>
        <taxon>Bacilli</taxon>
        <taxon>Bacillales</taxon>
        <taxon>Alicyclobacillaceae</taxon>
        <taxon>Alicyclobacillus</taxon>
    </lineage>
</organism>
<dbReference type="Proteomes" id="UP001579974">
    <property type="component" value="Unassembled WGS sequence"/>
</dbReference>
<dbReference type="CDD" id="cd05403">
    <property type="entry name" value="NT_KNTase_like"/>
    <property type="match status" value="1"/>
</dbReference>
<comment type="caution">
    <text evidence="1">The sequence shown here is derived from an EMBL/GenBank/DDBJ whole genome shotgun (WGS) entry which is preliminary data.</text>
</comment>
<dbReference type="SUPFAM" id="SSF81301">
    <property type="entry name" value="Nucleotidyltransferase"/>
    <property type="match status" value="1"/>
</dbReference>